<dbReference type="InterPro" id="IPR001563">
    <property type="entry name" value="Peptidase_S10"/>
</dbReference>
<keyword evidence="2 3" id="KW-1015">Disulfide bond</keyword>
<evidence type="ECO:0000313" key="6">
    <source>
        <dbReference type="EMBL" id="CAD9077564.1"/>
    </source>
</evidence>
<dbReference type="Gene3D" id="3.40.50.1820">
    <property type="entry name" value="alpha/beta hydrolase"/>
    <property type="match status" value="1"/>
</dbReference>
<accession>A0A7S1PGY2</accession>
<dbReference type="PROSITE" id="PS50026">
    <property type="entry name" value="EGF_3"/>
    <property type="match status" value="1"/>
</dbReference>
<keyword evidence="3" id="KW-0245">EGF-like domain</keyword>
<evidence type="ECO:0000256" key="2">
    <source>
        <dbReference type="ARBA" id="ARBA00023157"/>
    </source>
</evidence>
<evidence type="ECO:0000256" key="1">
    <source>
        <dbReference type="ARBA" id="ARBA00009431"/>
    </source>
</evidence>
<keyword evidence="4" id="KW-0472">Membrane</keyword>
<feature type="transmembrane region" description="Helical" evidence="4">
    <location>
        <begin position="29"/>
        <end position="47"/>
    </location>
</feature>
<protein>
    <recommendedName>
        <fullName evidence="5">EGF-like domain-containing protein</fullName>
    </recommendedName>
</protein>
<dbReference type="PANTHER" id="PTHR11802">
    <property type="entry name" value="SERINE PROTEASE FAMILY S10 SERINE CARBOXYPEPTIDASE"/>
    <property type="match status" value="1"/>
</dbReference>
<dbReference type="CDD" id="cd00054">
    <property type="entry name" value="EGF_CA"/>
    <property type="match status" value="1"/>
</dbReference>
<dbReference type="AlphaFoldDB" id="A0A7S1PGY2"/>
<dbReference type="InterPro" id="IPR029058">
    <property type="entry name" value="AB_hydrolase_fold"/>
</dbReference>
<evidence type="ECO:0000259" key="5">
    <source>
        <dbReference type="PROSITE" id="PS50026"/>
    </source>
</evidence>
<dbReference type="EMBL" id="HBGD01001000">
    <property type="protein sequence ID" value="CAD9077564.1"/>
    <property type="molecule type" value="Transcribed_RNA"/>
</dbReference>
<reference evidence="6" key="1">
    <citation type="submission" date="2021-01" db="EMBL/GenBank/DDBJ databases">
        <authorList>
            <person name="Corre E."/>
            <person name="Pelletier E."/>
            <person name="Niang G."/>
            <person name="Scheremetjew M."/>
            <person name="Finn R."/>
            <person name="Kale V."/>
            <person name="Holt S."/>
            <person name="Cochrane G."/>
            <person name="Meng A."/>
            <person name="Brown T."/>
            <person name="Cohen L."/>
        </authorList>
    </citation>
    <scope>NUCLEOTIDE SEQUENCE</scope>
    <source>
        <strain evidence="6">WS</strain>
    </source>
</reference>
<dbReference type="Gene3D" id="2.10.25.10">
    <property type="entry name" value="Laminin"/>
    <property type="match status" value="1"/>
</dbReference>
<name>A0A7S1PGY2_9EUKA</name>
<dbReference type="Pfam" id="PF00450">
    <property type="entry name" value="Peptidase_S10"/>
    <property type="match status" value="1"/>
</dbReference>
<dbReference type="GO" id="GO:0004185">
    <property type="term" value="F:serine-type carboxypeptidase activity"/>
    <property type="evidence" value="ECO:0007669"/>
    <property type="project" value="InterPro"/>
</dbReference>
<dbReference type="PROSITE" id="PS00022">
    <property type="entry name" value="EGF_1"/>
    <property type="match status" value="1"/>
</dbReference>
<dbReference type="PROSITE" id="PS01186">
    <property type="entry name" value="EGF_2"/>
    <property type="match status" value="1"/>
</dbReference>
<proteinExistence type="inferred from homology"/>
<keyword evidence="4" id="KW-1133">Transmembrane helix</keyword>
<dbReference type="Pfam" id="PF07974">
    <property type="entry name" value="EGF_2"/>
    <property type="match status" value="1"/>
</dbReference>
<organism evidence="6">
    <name type="scientific">Percolomonas cosmopolitus</name>
    <dbReference type="NCBI Taxonomy" id="63605"/>
    <lineage>
        <taxon>Eukaryota</taxon>
        <taxon>Discoba</taxon>
        <taxon>Heterolobosea</taxon>
        <taxon>Tetramitia</taxon>
        <taxon>Eutetramitia</taxon>
        <taxon>Percolomonadidae</taxon>
        <taxon>Percolomonas</taxon>
    </lineage>
</organism>
<dbReference type="InterPro" id="IPR000742">
    <property type="entry name" value="EGF"/>
</dbReference>
<comment type="caution">
    <text evidence="3">Lacks conserved residue(s) required for the propagation of feature annotation.</text>
</comment>
<gene>
    <name evidence="6" type="ORF">PCOS0759_LOCUS796</name>
</gene>
<keyword evidence="4" id="KW-0812">Transmembrane</keyword>
<feature type="disulfide bond" evidence="3">
    <location>
        <begin position="537"/>
        <end position="546"/>
    </location>
</feature>
<evidence type="ECO:0000256" key="3">
    <source>
        <dbReference type="PROSITE-ProRule" id="PRU00076"/>
    </source>
</evidence>
<dbReference type="SUPFAM" id="SSF53474">
    <property type="entry name" value="alpha/beta-Hydrolases"/>
    <property type="match status" value="1"/>
</dbReference>
<comment type="similarity">
    <text evidence="1">Belongs to the peptidase S10 family.</text>
</comment>
<sequence>MVEKIGMASCRLTVLSDRILTMFPNHHSLSMYTTLLLGAFLAIMLIFSTPTHSLSQSLPVTHIPNYGPPRTTQFSGYLELKSQRGRLFHWFFEREGLKGLTEEERKEIPLVLWLNGGPGCSSFTGLLEENGPYRFIGDSFNLKDFEHRWLHDAHMIYIDQPVGTGLSHADRFVRNELEVAEDLHSALVEFLKLHPEYHENPFFITGESYFGKYSSTAKYILDRNHAGDFHINLQGVALGNALMHPIIQRLIKADQIYNHQLVSFEGREMLQDLLLRCAAHVQNQDMYPSDTCELYHHFFTVSSGGINRYDLRRFDDTTNRTRREMYLNMPEVREALHAPFAEQPEFVGCSSKVHDYLEKDVLRSVKYIIPELVKSGIRVLLFAGNMDLKDGPVGMEAVLQSSSFFVKELGFKTWRRDLWINPQRQVAGYVKSKDNFTFLVIHGAGHFVPTDQGSNARDMIRKFILDIPFCSDETVDFRNMREEENPGLRMRLSGFSPRSTTYKCSSIAGHLCRETTKLNGSPCSGHGTCSDTGFCQCQDGWTGTHCGWNHTRIQSDALKSNDGLTFYLFNQHWHFVDSDFGGMVRGKVVVVHHHTDGKPDQPVRALTTAVSGPSPSSSYYSPAYMEEKMVGEGLGTQLPWNKVCIYGKKNAQPSYRSFHFVHCLEDEEIEGTFITPFTDADSQWKFSIWNGLPHPIETQVLFSRDEPTEEPRRRCSLAVRVLCIFFMCTGACS</sequence>
<dbReference type="PANTHER" id="PTHR11802:SF449">
    <property type="entry name" value="CARBOXYPEPTIDASE"/>
    <property type="match status" value="1"/>
</dbReference>
<feature type="domain" description="EGF-like" evidence="5">
    <location>
        <begin position="508"/>
        <end position="547"/>
    </location>
</feature>
<dbReference type="PRINTS" id="PR00724">
    <property type="entry name" value="CRBOXYPTASEC"/>
</dbReference>
<dbReference type="InterPro" id="IPR013111">
    <property type="entry name" value="EGF_extracell"/>
</dbReference>
<dbReference type="GO" id="GO:0006508">
    <property type="term" value="P:proteolysis"/>
    <property type="evidence" value="ECO:0007669"/>
    <property type="project" value="InterPro"/>
</dbReference>
<evidence type="ECO:0000256" key="4">
    <source>
        <dbReference type="SAM" id="Phobius"/>
    </source>
</evidence>